<accession>Q2GWW0</accession>
<dbReference type="PANTHER" id="PTHR21310:SF48">
    <property type="entry name" value="AMINOGLYCOSIDE PHOSPHOTRANSFERASE DOMAIN-CONTAINING PROTEIN"/>
    <property type="match status" value="1"/>
</dbReference>
<dbReference type="GeneID" id="4393288"/>
<dbReference type="eggNOG" id="ENOG502SP8Y">
    <property type="taxonomic scope" value="Eukaryota"/>
</dbReference>
<evidence type="ECO:0000313" key="3">
    <source>
        <dbReference type="EMBL" id="EAQ86291.1"/>
    </source>
</evidence>
<feature type="domain" description="Aminoglycoside phosphotransferase" evidence="2">
    <location>
        <begin position="57"/>
        <end position="266"/>
    </location>
</feature>
<reference evidence="4" key="1">
    <citation type="journal article" date="2015" name="Genome Announc.">
        <title>Draft genome sequence of the cellulolytic fungus Chaetomium globosum.</title>
        <authorList>
            <person name="Cuomo C.A."/>
            <person name="Untereiner W.A."/>
            <person name="Ma L.-J."/>
            <person name="Grabherr M."/>
            <person name="Birren B.W."/>
        </authorList>
    </citation>
    <scope>NUCLEOTIDE SEQUENCE [LARGE SCALE GENOMIC DNA]</scope>
    <source>
        <strain evidence="4">ATCC 6205 / CBS 148.51 / DSM 1962 / NBRC 6347 / NRRL 1970</strain>
    </source>
</reference>
<organism evidence="3 4">
    <name type="scientific">Chaetomium globosum (strain ATCC 6205 / CBS 148.51 / DSM 1962 / NBRC 6347 / NRRL 1970)</name>
    <name type="common">Soil fungus</name>
    <dbReference type="NCBI Taxonomy" id="306901"/>
    <lineage>
        <taxon>Eukaryota</taxon>
        <taxon>Fungi</taxon>
        <taxon>Dikarya</taxon>
        <taxon>Ascomycota</taxon>
        <taxon>Pezizomycotina</taxon>
        <taxon>Sordariomycetes</taxon>
        <taxon>Sordariomycetidae</taxon>
        <taxon>Sordariales</taxon>
        <taxon>Chaetomiaceae</taxon>
        <taxon>Chaetomium</taxon>
    </lineage>
</organism>
<proteinExistence type="predicted"/>
<gene>
    <name evidence="3" type="ORF">CHGG_07544</name>
</gene>
<dbReference type="HOGENOM" id="CLU_021768_6_1_1"/>
<dbReference type="EMBL" id="CH408033">
    <property type="protein sequence ID" value="EAQ86291.1"/>
    <property type="molecule type" value="Genomic_DNA"/>
</dbReference>
<dbReference type="OrthoDB" id="8300194at2759"/>
<dbReference type="VEuPathDB" id="FungiDB:CHGG_07544"/>
<feature type="compositionally biased region" description="Low complexity" evidence="1">
    <location>
        <begin position="1"/>
        <end position="10"/>
    </location>
</feature>
<dbReference type="AlphaFoldDB" id="Q2GWW0"/>
<dbReference type="CDD" id="cd05120">
    <property type="entry name" value="APH_ChoK_like"/>
    <property type="match status" value="1"/>
</dbReference>
<dbReference type="RefSeq" id="XP_001225200.1">
    <property type="nucleotide sequence ID" value="XM_001225199.1"/>
</dbReference>
<dbReference type="InterPro" id="IPR011009">
    <property type="entry name" value="Kinase-like_dom_sf"/>
</dbReference>
<dbReference type="Pfam" id="PF01636">
    <property type="entry name" value="APH"/>
    <property type="match status" value="1"/>
</dbReference>
<protein>
    <recommendedName>
        <fullName evidence="2">Aminoglycoside phosphotransferase domain-containing protein</fullName>
    </recommendedName>
</protein>
<dbReference type="OMA" id="FFPVWWE"/>
<evidence type="ECO:0000256" key="1">
    <source>
        <dbReference type="SAM" id="MobiDB-lite"/>
    </source>
</evidence>
<name>Q2GWW0_CHAGB</name>
<dbReference type="Gene3D" id="3.90.1200.10">
    <property type="match status" value="1"/>
</dbReference>
<sequence length="365" mass="41695">MFKIFSSSPKSKSKRDGSTSSGHKLSTHPPSWFEDLRKAKIIYQCGNRIVWVMENVYILKRTQYTINSEAATHRFITANTPIPCPRVFGEWLSRDRSQHFLLEERAGGVTLGQCWPQLSSEDKIYLAQQVADYMSKLARRFRGRRIESVSGQALPINCFVPDDSGSRGFLHGRWRTDDDIFDNEFLPALERTGLPSSIIGAVRATMPPCQGQLALTHCDLYVGNIMVDPDRAVVTAIIDWESAGYWPEWFQYARITHGCNPDDAQWKYVLSRVCRPLIPHADHGRVWLDMVHLFLSYPASLQARAWLRLLGSYLKGDISSGDMQDYRKLDGRHEHEYRAKEAARLNNKGLKGDQGYYSTCLRFLG</sequence>
<evidence type="ECO:0000313" key="4">
    <source>
        <dbReference type="Proteomes" id="UP000001056"/>
    </source>
</evidence>
<dbReference type="InterPro" id="IPR051678">
    <property type="entry name" value="AGP_Transferase"/>
</dbReference>
<dbReference type="InterPro" id="IPR002575">
    <property type="entry name" value="Aminoglycoside_PTrfase"/>
</dbReference>
<dbReference type="Proteomes" id="UP000001056">
    <property type="component" value="Unassembled WGS sequence"/>
</dbReference>
<dbReference type="InParanoid" id="Q2GWW0"/>
<dbReference type="PANTHER" id="PTHR21310">
    <property type="entry name" value="AMINOGLYCOSIDE PHOSPHOTRANSFERASE-RELATED-RELATED"/>
    <property type="match status" value="1"/>
</dbReference>
<evidence type="ECO:0000259" key="2">
    <source>
        <dbReference type="Pfam" id="PF01636"/>
    </source>
</evidence>
<keyword evidence="4" id="KW-1185">Reference proteome</keyword>
<feature type="region of interest" description="Disordered" evidence="1">
    <location>
        <begin position="1"/>
        <end position="28"/>
    </location>
</feature>
<dbReference type="STRING" id="306901.Q2GWW0"/>
<dbReference type="SUPFAM" id="SSF56112">
    <property type="entry name" value="Protein kinase-like (PK-like)"/>
    <property type="match status" value="1"/>
</dbReference>